<accession>A0ABP8MMH9</accession>
<dbReference type="InterPro" id="IPR003959">
    <property type="entry name" value="ATPase_AAA_core"/>
</dbReference>
<dbReference type="Pfam" id="PF13304">
    <property type="entry name" value="AAA_21"/>
    <property type="match status" value="1"/>
</dbReference>
<dbReference type="SUPFAM" id="SSF52540">
    <property type="entry name" value="P-loop containing nucleoside triphosphate hydrolases"/>
    <property type="match status" value="1"/>
</dbReference>
<gene>
    <name evidence="2" type="ORF">GCM10023156_19840</name>
</gene>
<dbReference type="InterPro" id="IPR051396">
    <property type="entry name" value="Bact_Antivir_Def_Nuclease"/>
</dbReference>
<organism evidence="2 3">
    <name type="scientific">Novipirellula rosea</name>
    <dbReference type="NCBI Taxonomy" id="1031540"/>
    <lineage>
        <taxon>Bacteria</taxon>
        <taxon>Pseudomonadati</taxon>
        <taxon>Planctomycetota</taxon>
        <taxon>Planctomycetia</taxon>
        <taxon>Pirellulales</taxon>
        <taxon>Pirellulaceae</taxon>
        <taxon>Novipirellula</taxon>
    </lineage>
</organism>
<evidence type="ECO:0000313" key="2">
    <source>
        <dbReference type="EMBL" id="GAA4451610.1"/>
    </source>
</evidence>
<feature type="domain" description="AAA+ ATPase" evidence="1">
    <location>
        <begin position="184"/>
        <end position="405"/>
    </location>
</feature>
<sequence>MKFYIVGRQGRVSRKAKVPYATLTPDTWNDFGFVTLFTLKYLTTGKVVELGPVKISSAKQHKKTNLDEEFEQLADDHFSLGQSIDYYRAIRKLPKKTREEILVALRDVVFQPNLYEQFSSLDVFSTSLTRYSEASVVLRDAGSLFKPTAPKTTSKCSFLFRVKMQGASSPHELSVELGNQPLLPDRVMALIGKNGTGKTWLLGRLAAALSGDEVNVGKFLPSRPAFRRVIAMSYSAFDRFNKPKTKRTFSYIYCGIYDAEGKLLDRRRLLKKSKDAAAKVAELKRIELWTNMIDSVLDTKVMEDIRNYLYPRNHNSQSPSPRLSSGQLVLLSTITELVASIENDSIVLFDEPELHQHPNSVAGLLLSLSGLLREFDSFAIVATHSPLVIQQIPSQYVRLFIRTKDLTTVRELVRECFGENLTAITQEIFQTNASPSLYHDWFKDAASELTDDEIVALFQRGLSFNALSALESVKD</sequence>
<dbReference type="EMBL" id="BAABGA010000024">
    <property type="protein sequence ID" value="GAA4451610.1"/>
    <property type="molecule type" value="Genomic_DNA"/>
</dbReference>
<dbReference type="InterPro" id="IPR027417">
    <property type="entry name" value="P-loop_NTPase"/>
</dbReference>
<proteinExistence type="predicted"/>
<dbReference type="Gene3D" id="3.40.50.300">
    <property type="entry name" value="P-loop containing nucleotide triphosphate hydrolases"/>
    <property type="match status" value="1"/>
</dbReference>
<name>A0ABP8MMH9_9BACT</name>
<keyword evidence="3" id="KW-1185">Reference proteome</keyword>
<reference evidence="3" key="1">
    <citation type="journal article" date="2019" name="Int. J. Syst. Evol. Microbiol.">
        <title>The Global Catalogue of Microorganisms (GCM) 10K type strain sequencing project: providing services to taxonomists for standard genome sequencing and annotation.</title>
        <authorList>
            <consortium name="The Broad Institute Genomics Platform"/>
            <consortium name="The Broad Institute Genome Sequencing Center for Infectious Disease"/>
            <person name="Wu L."/>
            <person name="Ma J."/>
        </authorList>
    </citation>
    <scope>NUCLEOTIDE SEQUENCE [LARGE SCALE GENOMIC DNA]</scope>
    <source>
        <strain evidence="3">JCM 17759</strain>
    </source>
</reference>
<evidence type="ECO:0000259" key="1">
    <source>
        <dbReference type="SMART" id="SM00382"/>
    </source>
</evidence>
<protein>
    <submittedName>
        <fullName evidence="2">AAA family ATPase</fullName>
    </submittedName>
</protein>
<dbReference type="RefSeq" id="WP_345321591.1">
    <property type="nucleotide sequence ID" value="NZ_BAABGA010000024.1"/>
</dbReference>
<dbReference type="PANTHER" id="PTHR43581">
    <property type="entry name" value="ATP/GTP PHOSPHATASE"/>
    <property type="match status" value="1"/>
</dbReference>
<dbReference type="InterPro" id="IPR003593">
    <property type="entry name" value="AAA+_ATPase"/>
</dbReference>
<dbReference type="SMART" id="SM00382">
    <property type="entry name" value="AAA"/>
    <property type="match status" value="1"/>
</dbReference>
<comment type="caution">
    <text evidence="2">The sequence shown here is derived from an EMBL/GenBank/DDBJ whole genome shotgun (WGS) entry which is preliminary data.</text>
</comment>
<dbReference type="PANTHER" id="PTHR43581:SF2">
    <property type="entry name" value="EXCINUCLEASE ATPASE SUBUNIT"/>
    <property type="match status" value="1"/>
</dbReference>
<dbReference type="Proteomes" id="UP001500840">
    <property type="component" value="Unassembled WGS sequence"/>
</dbReference>
<evidence type="ECO:0000313" key="3">
    <source>
        <dbReference type="Proteomes" id="UP001500840"/>
    </source>
</evidence>